<name>A0A0J5WEI4_BURCE</name>
<organism evidence="2 3">
    <name type="scientific">Burkholderia cepacia</name>
    <name type="common">Pseudomonas cepacia</name>
    <dbReference type="NCBI Taxonomy" id="292"/>
    <lineage>
        <taxon>Bacteria</taxon>
        <taxon>Pseudomonadati</taxon>
        <taxon>Pseudomonadota</taxon>
        <taxon>Betaproteobacteria</taxon>
        <taxon>Burkholderiales</taxon>
        <taxon>Burkholderiaceae</taxon>
        <taxon>Burkholderia</taxon>
        <taxon>Burkholderia cepacia complex</taxon>
    </lineage>
</organism>
<sequence length="89" mass="10697">MMVCGRPDFGEMSDFRRRMHVMRVMRVKGMMRAFGRRATQRLGYRRRDHAQQDRKDPEESPDLLTATAGHGRPTRRRYKQYVENLRRDG</sequence>
<protein>
    <submittedName>
        <fullName evidence="2">Uncharacterized protein</fullName>
    </submittedName>
</protein>
<gene>
    <name evidence="2" type="ORF">VL15_25130</name>
</gene>
<reference evidence="2 3" key="1">
    <citation type="submission" date="2015-05" db="EMBL/GenBank/DDBJ databases">
        <title>Draft genome of Burkholderia cepacia LK29.</title>
        <authorList>
            <person name="Chan X.Y."/>
        </authorList>
    </citation>
    <scope>NUCLEOTIDE SEQUENCE [LARGE SCALE GENOMIC DNA]</scope>
    <source>
        <strain evidence="2 3">LK29</strain>
    </source>
</reference>
<evidence type="ECO:0000313" key="3">
    <source>
        <dbReference type="Proteomes" id="UP000036338"/>
    </source>
</evidence>
<evidence type="ECO:0000256" key="1">
    <source>
        <dbReference type="SAM" id="MobiDB-lite"/>
    </source>
</evidence>
<feature type="compositionally biased region" description="Basic and acidic residues" evidence="1">
    <location>
        <begin position="49"/>
        <end position="58"/>
    </location>
</feature>
<comment type="caution">
    <text evidence="2">The sequence shown here is derived from an EMBL/GenBank/DDBJ whole genome shotgun (WGS) entry which is preliminary data.</text>
</comment>
<feature type="region of interest" description="Disordered" evidence="1">
    <location>
        <begin position="36"/>
        <end position="78"/>
    </location>
</feature>
<accession>A0A0J5WEI4</accession>
<dbReference type="EMBL" id="LDWR01000045">
    <property type="protein sequence ID" value="KML51818.1"/>
    <property type="molecule type" value="Genomic_DNA"/>
</dbReference>
<feature type="compositionally biased region" description="Basic residues" evidence="1">
    <location>
        <begin position="36"/>
        <end position="48"/>
    </location>
</feature>
<proteinExistence type="predicted"/>
<evidence type="ECO:0000313" key="2">
    <source>
        <dbReference type="EMBL" id="KML51818.1"/>
    </source>
</evidence>
<dbReference type="Proteomes" id="UP000036338">
    <property type="component" value="Unassembled WGS sequence"/>
</dbReference>
<dbReference type="PATRIC" id="fig|292.27.peg.5394"/>
<dbReference type="AlphaFoldDB" id="A0A0J5WEI4"/>